<comment type="caution">
    <text evidence="2">The sequence shown here is derived from an EMBL/GenBank/DDBJ whole genome shotgun (WGS) entry which is preliminary data.</text>
</comment>
<accession>A0ABT9ITK5</accession>
<protein>
    <submittedName>
        <fullName evidence="2">Gfo/Idh/MocA family oxidoreductase</fullName>
    </submittedName>
</protein>
<dbReference type="Gene3D" id="3.40.50.720">
    <property type="entry name" value="NAD(P)-binding Rossmann-like Domain"/>
    <property type="match status" value="1"/>
</dbReference>
<dbReference type="RefSeq" id="WP_305989930.1">
    <property type="nucleotide sequence ID" value="NZ_JAVAMP010000001.1"/>
</dbReference>
<evidence type="ECO:0000259" key="1">
    <source>
        <dbReference type="Pfam" id="PF01408"/>
    </source>
</evidence>
<proteinExistence type="predicted"/>
<dbReference type="PANTHER" id="PTHR43377">
    <property type="entry name" value="BILIVERDIN REDUCTASE A"/>
    <property type="match status" value="1"/>
</dbReference>
<dbReference type="Proteomes" id="UP001231941">
    <property type="component" value="Unassembled WGS sequence"/>
</dbReference>
<keyword evidence="3" id="KW-1185">Reference proteome</keyword>
<dbReference type="InterPro" id="IPR036291">
    <property type="entry name" value="NAD(P)-bd_dom_sf"/>
</dbReference>
<organism evidence="2 3">
    <name type="scientific">Chengkuizengella axinellae</name>
    <dbReference type="NCBI Taxonomy" id="3064388"/>
    <lineage>
        <taxon>Bacteria</taxon>
        <taxon>Bacillati</taxon>
        <taxon>Bacillota</taxon>
        <taxon>Bacilli</taxon>
        <taxon>Bacillales</taxon>
        <taxon>Paenibacillaceae</taxon>
        <taxon>Chengkuizengella</taxon>
    </lineage>
</organism>
<dbReference type="InterPro" id="IPR051450">
    <property type="entry name" value="Gfo/Idh/MocA_Oxidoreductases"/>
</dbReference>
<gene>
    <name evidence="2" type="ORF">Q5Y73_00700</name>
</gene>
<sequence>MVEPIKFSLIGGGFRAQFYLRIAQALPEQFVVSGMVVRDEIKGKKMENQWNVVTYRTMDELLQNESPNFTVLCVNRKASLDYLFDLAHREIPVLAETPPAPDLNGLIAISELLKRGAKIQVAEQYVFQPMHAAYLKVIESGRLGNVNEATVSVSHAYHGISMIRKMLGIGCEKAKIQAMRFQSPWISGPNRKGPPETEKIEMSKRDIAWIRFGDKLGIYDFTKDQHRSWIRSNSISLRGERGEIFDDQLNVLEDYKTPLHLDFKRVNKGEQGNLEGYFLDGIIAGEKWVYKNPFAPARLFDDEIAIATCLIKMADYISGGSEFYSLAEAAQDHYLGLLVEQAIATESVVISAKQPWHEYMKHKILSNNSSL</sequence>
<dbReference type="PANTHER" id="PTHR43377:SF2">
    <property type="entry name" value="BINDING ROSSMANN FOLD OXIDOREDUCTASE, PUTATIVE (AFU_ORTHOLOGUE AFUA_4G00560)-RELATED"/>
    <property type="match status" value="1"/>
</dbReference>
<evidence type="ECO:0000313" key="2">
    <source>
        <dbReference type="EMBL" id="MDP5272617.1"/>
    </source>
</evidence>
<name>A0ABT9ITK5_9BACL</name>
<dbReference type="EMBL" id="JAVAMP010000001">
    <property type="protein sequence ID" value="MDP5272617.1"/>
    <property type="molecule type" value="Genomic_DNA"/>
</dbReference>
<dbReference type="InterPro" id="IPR000683">
    <property type="entry name" value="Gfo/Idh/MocA-like_OxRdtase_N"/>
</dbReference>
<dbReference type="SUPFAM" id="SSF51735">
    <property type="entry name" value="NAD(P)-binding Rossmann-fold domains"/>
    <property type="match status" value="1"/>
</dbReference>
<feature type="domain" description="Gfo/Idh/MocA-like oxidoreductase N-terminal" evidence="1">
    <location>
        <begin position="5"/>
        <end position="118"/>
    </location>
</feature>
<reference evidence="2 3" key="1">
    <citation type="submission" date="2023-08" db="EMBL/GenBank/DDBJ databases">
        <authorList>
            <person name="Park J.-S."/>
        </authorList>
    </citation>
    <scope>NUCLEOTIDE SEQUENCE [LARGE SCALE GENOMIC DNA]</scope>
    <source>
        <strain evidence="2 3">2205SS18-9</strain>
    </source>
</reference>
<evidence type="ECO:0000313" key="3">
    <source>
        <dbReference type="Proteomes" id="UP001231941"/>
    </source>
</evidence>
<dbReference type="Pfam" id="PF01408">
    <property type="entry name" value="GFO_IDH_MocA"/>
    <property type="match status" value="1"/>
</dbReference>